<gene>
    <name evidence="1" type="ORF">MCOR_53706</name>
</gene>
<organism evidence="1 2">
    <name type="scientific">Mytilus coruscus</name>
    <name type="common">Sea mussel</name>
    <dbReference type="NCBI Taxonomy" id="42192"/>
    <lineage>
        <taxon>Eukaryota</taxon>
        <taxon>Metazoa</taxon>
        <taxon>Spiralia</taxon>
        <taxon>Lophotrochozoa</taxon>
        <taxon>Mollusca</taxon>
        <taxon>Bivalvia</taxon>
        <taxon>Autobranchia</taxon>
        <taxon>Pteriomorphia</taxon>
        <taxon>Mytilida</taxon>
        <taxon>Mytiloidea</taxon>
        <taxon>Mytilidae</taxon>
        <taxon>Mytilinae</taxon>
        <taxon>Mytilus</taxon>
    </lineage>
</organism>
<proteinExistence type="predicted"/>
<sequence length="148" mass="16944">MGNSMWPSGNVMPRHPVITTPAPQCVPIKSTNCEKYGFNVTMFPTFLGHLNVRDADALLTDTFSKTIDVPLFFRFARMVKRYHHVRRIVEMLSLHAELINLQDLKCLTGYVVYFRKGCQALIASKCKKRHKSEKKLGGSTFDHVLFIK</sequence>
<dbReference type="InterPro" id="IPR036790">
    <property type="entry name" value="Frizzled_dom_sf"/>
</dbReference>
<keyword evidence="2" id="KW-1185">Reference proteome</keyword>
<accession>A0A6J8EPZ8</accession>
<dbReference type="EMBL" id="CACVKT020009359">
    <property type="protein sequence ID" value="CAC5421605.1"/>
    <property type="molecule type" value="Genomic_DNA"/>
</dbReference>
<dbReference type="Proteomes" id="UP000507470">
    <property type="component" value="Unassembled WGS sequence"/>
</dbReference>
<evidence type="ECO:0000313" key="1">
    <source>
        <dbReference type="EMBL" id="CAC5421605.1"/>
    </source>
</evidence>
<dbReference type="AlphaFoldDB" id="A0A6J8EPZ8"/>
<name>A0A6J8EPZ8_MYTCO</name>
<dbReference type="SUPFAM" id="SSF63501">
    <property type="entry name" value="Frizzled cysteine-rich domain"/>
    <property type="match status" value="1"/>
</dbReference>
<evidence type="ECO:0000313" key="2">
    <source>
        <dbReference type="Proteomes" id="UP000507470"/>
    </source>
</evidence>
<dbReference type="OrthoDB" id="5985572at2759"/>
<protein>
    <submittedName>
        <fullName evidence="1">Uncharacterized protein</fullName>
    </submittedName>
</protein>
<reference evidence="1 2" key="1">
    <citation type="submission" date="2020-06" db="EMBL/GenBank/DDBJ databases">
        <authorList>
            <person name="Li R."/>
            <person name="Bekaert M."/>
        </authorList>
    </citation>
    <scope>NUCLEOTIDE SEQUENCE [LARGE SCALE GENOMIC DNA]</scope>
    <source>
        <strain evidence="2">wild</strain>
    </source>
</reference>